<evidence type="ECO:0000313" key="4">
    <source>
        <dbReference type="Proteomes" id="UP000653305"/>
    </source>
</evidence>
<evidence type="ECO:0000313" key="3">
    <source>
        <dbReference type="EMBL" id="GFP87125.1"/>
    </source>
</evidence>
<keyword evidence="4" id="KW-1185">Reference proteome</keyword>
<dbReference type="GO" id="GO:0008270">
    <property type="term" value="F:zinc ion binding"/>
    <property type="evidence" value="ECO:0007669"/>
    <property type="project" value="InterPro"/>
</dbReference>
<comment type="similarity">
    <text evidence="1">Belongs to the PPR family. PCMP-H subfamily.</text>
</comment>
<dbReference type="EMBL" id="BMAC01000137">
    <property type="protein sequence ID" value="GFP87125.1"/>
    <property type="molecule type" value="Genomic_DNA"/>
</dbReference>
<organism evidence="3 4">
    <name type="scientific">Phtheirospermum japonicum</name>
    <dbReference type="NCBI Taxonomy" id="374723"/>
    <lineage>
        <taxon>Eukaryota</taxon>
        <taxon>Viridiplantae</taxon>
        <taxon>Streptophyta</taxon>
        <taxon>Embryophyta</taxon>
        <taxon>Tracheophyta</taxon>
        <taxon>Spermatophyta</taxon>
        <taxon>Magnoliopsida</taxon>
        <taxon>eudicotyledons</taxon>
        <taxon>Gunneridae</taxon>
        <taxon>Pentapetalae</taxon>
        <taxon>asterids</taxon>
        <taxon>lamiids</taxon>
        <taxon>Lamiales</taxon>
        <taxon>Orobanchaceae</taxon>
        <taxon>Orobanchaceae incertae sedis</taxon>
        <taxon>Phtheirospermum</taxon>
    </lineage>
</organism>
<name>A0A830BU29_9LAMI</name>
<dbReference type="OrthoDB" id="1932464at2759"/>
<accession>A0A830BU29</accession>
<comment type="caution">
    <text evidence="3">The sequence shown here is derived from an EMBL/GenBank/DDBJ whole genome shotgun (WGS) entry which is preliminary data.</text>
</comment>
<dbReference type="InterPro" id="IPR032867">
    <property type="entry name" value="DYW_dom"/>
</dbReference>
<reference evidence="3" key="1">
    <citation type="submission" date="2020-07" db="EMBL/GenBank/DDBJ databases">
        <title>Ethylene signaling mediates host invasion by parasitic plants.</title>
        <authorList>
            <person name="Yoshida S."/>
        </authorList>
    </citation>
    <scope>NUCLEOTIDE SEQUENCE</scope>
    <source>
        <strain evidence="3">Okayama</strain>
    </source>
</reference>
<dbReference type="Pfam" id="PF14432">
    <property type="entry name" value="DYW_deaminase"/>
    <property type="match status" value="1"/>
</dbReference>
<sequence length="97" mass="11335">LKKIGYVPNISLVLFDVEEEHKEEQLYHHNEKLALVFTLINAGDSNRVIKIIKNIRICLDCHNFMRLASKLVRKVIVVRDANRFHHFKEVNTLSKLG</sequence>
<protein>
    <submittedName>
        <fullName evidence="3">Pentatricopeptide repeat-containing protein at2g22070</fullName>
    </submittedName>
</protein>
<evidence type="ECO:0000259" key="2">
    <source>
        <dbReference type="Pfam" id="PF14432"/>
    </source>
</evidence>
<feature type="non-terminal residue" evidence="3">
    <location>
        <position position="1"/>
    </location>
</feature>
<proteinExistence type="inferred from homology"/>
<dbReference type="AlphaFoldDB" id="A0A830BU29"/>
<dbReference type="Proteomes" id="UP000653305">
    <property type="component" value="Unassembled WGS sequence"/>
</dbReference>
<feature type="domain" description="DYW" evidence="2">
    <location>
        <begin position="5"/>
        <end position="89"/>
    </location>
</feature>
<gene>
    <name evidence="3" type="ORF">PHJA_000856200</name>
</gene>
<evidence type="ECO:0000256" key="1">
    <source>
        <dbReference type="ARBA" id="ARBA00006643"/>
    </source>
</evidence>